<dbReference type="GO" id="GO:0008235">
    <property type="term" value="F:metalloexopeptidase activity"/>
    <property type="evidence" value="ECO:0007669"/>
    <property type="project" value="InterPro"/>
</dbReference>
<feature type="domain" description="Peptidase M28" evidence="1">
    <location>
        <begin position="62"/>
        <end position="269"/>
    </location>
</feature>
<name>A0A1H3ZXI1_9FLAO</name>
<dbReference type="AlphaFoldDB" id="A0A1H3ZXI1"/>
<evidence type="ECO:0000259" key="1">
    <source>
        <dbReference type="Pfam" id="PF04389"/>
    </source>
</evidence>
<dbReference type="EMBL" id="FNQF01000004">
    <property type="protein sequence ID" value="SEA28014.1"/>
    <property type="molecule type" value="Genomic_DNA"/>
</dbReference>
<dbReference type="PANTHER" id="PTHR12147:SF26">
    <property type="entry name" value="PEPTIDASE M28 DOMAIN-CONTAINING PROTEIN"/>
    <property type="match status" value="1"/>
</dbReference>
<dbReference type="InterPro" id="IPR045175">
    <property type="entry name" value="M28_fam"/>
</dbReference>
<dbReference type="Gene3D" id="3.40.630.10">
    <property type="entry name" value="Zn peptidases"/>
    <property type="match status" value="1"/>
</dbReference>
<dbReference type="STRING" id="908615.SAMN05421540_104233"/>
<dbReference type="Proteomes" id="UP000198820">
    <property type="component" value="Unassembled WGS sequence"/>
</dbReference>
<proteinExistence type="predicted"/>
<reference evidence="2 3" key="1">
    <citation type="submission" date="2016-10" db="EMBL/GenBank/DDBJ databases">
        <authorList>
            <person name="de Groot N.N."/>
        </authorList>
    </citation>
    <scope>NUCLEOTIDE SEQUENCE [LARGE SCALE GENOMIC DNA]</scope>
    <source>
        <strain evidence="2 3">DSM 23581</strain>
    </source>
</reference>
<sequence>MEASKKNLYNTVDFLTSIYPYRNYKNTESLAKAADYIESEFYKTGSNVHRQKWKVNNEIYENVIAKHQPEKQERFIIGAHYDVYKEQPGADDNASSVAGLLEISRMLAQSKLPLDYGIDFVSFCLEEPPFFKKKEMGSFIHAQSLNISENNYLGMIALEMIGYYRDEKSSTNIEKEKNSLIVSGIKKHINFNKNISSLLKHQGKIGSRHLTYADNYKNNGPSDHRNYWQFDIPAVMVIGTGGHGNPNYHKPSDTIETLDFDIMKDAVESIAFTLINFDSELINQL</sequence>
<dbReference type="GO" id="GO:0006508">
    <property type="term" value="P:proteolysis"/>
    <property type="evidence" value="ECO:0007669"/>
    <property type="project" value="InterPro"/>
</dbReference>
<dbReference type="InterPro" id="IPR007484">
    <property type="entry name" value="Peptidase_M28"/>
</dbReference>
<dbReference type="Pfam" id="PF04389">
    <property type="entry name" value="Peptidase_M28"/>
    <property type="match status" value="1"/>
</dbReference>
<keyword evidence="3" id="KW-1185">Reference proteome</keyword>
<dbReference type="PANTHER" id="PTHR12147">
    <property type="entry name" value="METALLOPEPTIDASE M28 FAMILY MEMBER"/>
    <property type="match status" value="1"/>
</dbReference>
<protein>
    <submittedName>
        <fullName evidence="2">Peptidase family M28</fullName>
    </submittedName>
</protein>
<evidence type="ECO:0000313" key="2">
    <source>
        <dbReference type="EMBL" id="SEA28014.1"/>
    </source>
</evidence>
<gene>
    <name evidence="2" type="ORF">SAMN05421540_104233</name>
</gene>
<evidence type="ECO:0000313" key="3">
    <source>
        <dbReference type="Proteomes" id="UP000198820"/>
    </source>
</evidence>
<accession>A0A1H3ZXI1</accession>
<dbReference type="RefSeq" id="WP_159429398.1">
    <property type="nucleotide sequence ID" value="NZ_FNQF01000004.1"/>
</dbReference>
<organism evidence="2 3">
    <name type="scientific">Psychroflexus halocasei</name>
    <dbReference type="NCBI Taxonomy" id="908615"/>
    <lineage>
        <taxon>Bacteria</taxon>
        <taxon>Pseudomonadati</taxon>
        <taxon>Bacteroidota</taxon>
        <taxon>Flavobacteriia</taxon>
        <taxon>Flavobacteriales</taxon>
        <taxon>Flavobacteriaceae</taxon>
        <taxon>Psychroflexus</taxon>
    </lineage>
</organism>
<dbReference type="SUPFAM" id="SSF53187">
    <property type="entry name" value="Zn-dependent exopeptidases"/>
    <property type="match status" value="1"/>
</dbReference>